<sequence length="60" mass="6841">MALIVSTTRAVKDKPLKAQCETLIFEDEEQGRQYVEEHATFVFSVQKARIVKNGKTETQV</sequence>
<evidence type="ECO:0000313" key="1">
    <source>
        <dbReference type="EMBL" id="ADP02636.1"/>
    </source>
</evidence>
<proteinExistence type="predicted"/>
<dbReference type="OrthoDB" id="27855at10239"/>
<dbReference type="KEGG" id="vg:11258221"/>
<dbReference type="EMBL" id="GU070616">
    <property type="protein sequence ID" value="ADP02636.1"/>
    <property type="molecule type" value="Genomic_DNA"/>
</dbReference>
<protein>
    <submittedName>
        <fullName evidence="1">Uncharacterized protein 240</fullName>
    </submittedName>
</protein>
<organism evidence="1 2">
    <name type="scientific">Salmonella phage PVPSE1</name>
    <dbReference type="NCBI Taxonomy" id="889338"/>
    <lineage>
        <taxon>Viruses</taxon>
        <taxon>Duplodnaviria</taxon>
        <taxon>Heunggongvirae</taxon>
        <taxon>Uroviricota</taxon>
        <taxon>Caudoviricetes</taxon>
        <taxon>Vequintavirinae</taxon>
        <taxon>Seunavirus</taxon>
        <taxon>Seunavirus PVPSE1</taxon>
    </lineage>
</organism>
<dbReference type="Proteomes" id="UP000008530">
    <property type="component" value="Segment"/>
</dbReference>
<evidence type="ECO:0000313" key="2">
    <source>
        <dbReference type="Proteomes" id="UP000008530"/>
    </source>
</evidence>
<accession>G3BMA6</accession>
<gene>
    <name evidence="1" type="primary">240</name>
</gene>
<dbReference type="RefSeq" id="YP_004894047.1">
    <property type="nucleotide sequence ID" value="NC_016071.1"/>
</dbReference>
<keyword evidence="2" id="KW-1185">Reference proteome</keyword>
<reference evidence="1 2" key="1">
    <citation type="journal article" date="2011" name="J. Virol.">
        <title>Genomic and proteomic characterization of the broad host range Salmonella phage PVP-SE1 - The creation of a new phage genus.</title>
        <authorList>
            <person name="Santos S.B."/>
            <person name="Kropinski A.M."/>
            <person name="Ceyssens P.J."/>
            <person name="Ackermann H.W."/>
            <person name="Villegas A."/>
            <person name="Lavigne R."/>
            <person name="Krylov V.N."/>
            <person name="Carvalho C.M."/>
            <person name="Ferreira E.C."/>
            <person name="Azeredo J."/>
        </authorList>
    </citation>
    <scope>NUCLEOTIDE SEQUENCE [LARGE SCALE GENOMIC DNA]</scope>
    <source>
        <strain evidence="1">PVP-SE1</strain>
    </source>
</reference>
<dbReference type="GeneID" id="11258221"/>
<name>G3BMA6_9CAUD</name>